<dbReference type="GeneID" id="36622569"/>
<reference evidence="1 2" key="1">
    <citation type="submission" date="2016-07" db="EMBL/GenBank/DDBJ databases">
        <title>Multiple horizontal gene transfer events from other fungi enriched the ability of initially mycotrophic Trichoderma (Ascomycota) to feed on dead plant biomass.</title>
        <authorList>
            <consortium name="DOE Joint Genome Institute"/>
            <person name="Aerts A."/>
            <person name="Atanasova L."/>
            <person name="Chenthamara K."/>
            <person name="Zhang J."/>
            <person name="Grujic M."/>
            <person name="Henrissat B."/>
            <person name="Kuo A."/>
            <person name="Salamov A."/>
            <person name="Lipzen A."/>
            <person name="Labutti K."/>
            <person name="Barry K."/>
            <person name="Miao Y."/>
            <person name="Rahimi M.J."/>
            <person name="Shen Q."/>
            <person name="Grigoriev I.V."/>
            <person name="Kubicek C.P."/>
            <person name="Druzhinina I.S."/>
        </authorList>
    </citation>
    <scope>NUCLEOTIDE SEQUENCE [LARGE SCALE GENOMIC DNA]</scope>
    <source>
        <strain evidence="1 2">CBS 226.95</strain>
    </source>
</reference>
<dbReference type="RefSeq" id="XP_024778211.1">
    <property type="nucleotide sequence ID" value="XM_024914004.1"/>
</dbReference>
<evidence type="ECO:0000313" key="2">
    <source>
        <dbReference type="Proteomes" id="UP000241690"/>
    </source>
</evidence>
<name>A0A2T4AN72_TRIHA</name>
<dbReference type="EMBL" id="KZ679676">
    <property type="protein sequence ID" value="PTB58534.1"/>
    <property type="molecule type" value="Genomic_DNA"/>
</dbReference>
<dbReference type="AlphaFoldDB" id="A0A2T4AN72"/>
<proteinExistence type="predicted"/>
<keyword evidence="2" id="KW-1185">Reference proteome</keyword>
<accession>A0A2T4AN72</accession>
<organism evidence="1 2">
    <name type="scientific">Trichoderma harzianum CBS 226.95</name>
    <dbReference type="NCBI Taxonomy" id="983964"/>
    <lineage>
        <taxon>Eukaryota</taxon>
        <taxon>Fungi</taxon>
        <taxon>Dikarya</taxon>
        <taxon>Ascomycota</taxon>
        <taxon>Pezizomycotina</taxon>
        <taxon>Sordariomycetes</taxon>
        <taxon>Hypocreomycetidae</taxon>
        <taxon>Hypocreales</taxon>
        <taxon>Hypocreaceae</taxon>
        <taxon>Trichoderma</taxon>
    </lineage>
</organism>
<sequence length="294" mass="32954">MNAQRQNDHLHSYGRTVMLLADAEDIRQRPRAVSMQVGAIRTHKLPCPAAPPHDVLCRRPCGSRGSSTSYKAGTRTGPTSLYMGHKRWTLLQWYECCREYGSEYYAHVPRRRYCRREHLQAAVCDVYHARQPETHSRSVANACRRFQHAHHGHSYAHKPIRASKFGVRGAPWRGLTRTYIQGDARIRARTASAPPCHAMSCSMYGAARSMEHGACAIMYHVSCSSMYGEHQQNINSCRPMHANGRHGNYFHLERTPSGSIFCSHFNSLSLDCGGMEAADFGRSEASGKSCSACP</sequence>
<dbReference type="Proteomes" id="UP000241690">
    <property type="component" value="Unassembled WGS sequence"/>
</dbReference>
<gene>
    <name evidence="1" type="ORF">M431DRAFT_279733</name>
</gene>
<evidence type="ECO:0000313" key="1">
    <source>
        <dbReference type="EMBL" id="PTB58534.1"/>
    </source>
</evidence>
<protein>
    <submittedName>
        <fullName evidence="1">Uncharacterized protein</fullName>
    </submittedName>
</protein>